<name>M1CTF9_SOLTU</name>
<dbReference type="InParanoid" id="M1CTF9"/>
<dbReference type="HOGENOM" id="CLU_2531859_0_0_1"/>
<organism evidence="1 2">
    <name type="scientific">Solanum tuberosum</name>
    <name type="common">Potato</name>
    <dbReference type="NCBI Taxonomy" id="4113"/>
    <lineage>
        <taxon>Eukaryota</taxon>
        <taxon>Viridiplantae</taxon>
        <taxon>Streptophyta</taxon>
        <taxon>Embryophyta</taxon>
        <taxon>Tracheophyta</taxon>
        <taxon>Spermatophyta</taxon>
        <taxon>Magnoliopsida</taxon>
        <taxon>eudicotyledons</taxon>
        <taxon>Gunneridae</taxon>
        <taxon>Pentapetalae</taxon>
        <taxon>asterids</taxon>
        <taxon>lamiids</taxon>
        <taxon>Solanales</taxon>
        <taxon>Solanaceae</taxon>
        <taxon>Solanoideae</taxon>
        <taxon>Solaneae</taxon>
        <taxon>Solanum</taxon>
    </lineage>
</organism>
<dbReference type="eggNOG" id="ENOG502R8X9">
    <property type="taxonomic scope" value="Eukaryota"/>
</dbReference>
<reference evidence="1" key="2">
    <citation type="submission" date="2015-06" db="UniProtKB">
        <authorList>
            <consortium name="EnsemblPlants"/>
        </authorList>
    </citation>
    <scope>IDENTIFICATION</scope>
    <source>
        <strain evidence="1">DM1-3 516 R44</strain>
    </source>
</reference>
<sequence length="84" mass="9320">MSNNGGIFYSNPDFMINSKEFEKYIKIGIQTKGYEEMSCGNNLLVCVGFIGKLAYNGSSRFKIKIDDAVGIMGNKGIKLMKPLK</sequence>
<dbReference type="EnsemblPlants" id="PGSC0003DMT400074275">
    <property type="protein sequence ID" value="PGSC0003DMT400074275"/>
    <property type="gene ID" value="PGSC0003DMG400028865"/>
</dbReference>
<keyword evidence="2" id="KW-1185">Reference proteome</keyword>
<dbReference type="AlphaFoldDB" id="M1CTF9"/>
<evidence type="ECO:0000313" key="1">
    <source>
        <dbReference type="EnsemblPlants" id="PGSC0003DMT400074275"/>
    </source>
</evidence>
<dbReference type="Gramene" id="PGSC0003DMT400074275">
    <property type="protein sequence ID" value="PGSC0003DMT400074275"/>
    <property type="gene ID" value="PGSC0003DMG400028865"/>
</dbReference>
<dbReference type="Proteomes" id="UP000011115">
    <property type="component" value="Unassembled WGS sequence"/>
</dbReference>
<reference evidence="2" key="1">
    <citation type="journal article" date="2011" name="Nature">
        <title>Genome sequence and analysis of the tuber crop potato.</title>
        <authorList>
            <consortium name="The Potato Genome Sequencing Consortium"/>
        </authorList>
    </citation>
    <scope>NUCLEOTIDE SEQUENCE [LARGE SCALE GENOMIC DNA]</scope>
    <source>
        <strain evidence="2">cv. DM1-3 516 R44</strain>
    </source>
</reference>
<proteinExistence type="predicted"/>
<accession>M1CTF9</accession>
<protein>
    <submittedName>
        <fullName evidence="1">Zinc knuckle family protein</fullName>
    </submittedName>
</protein>
<dbReference type="PaxDb" id="4113-PGSC0003DMT400074275"/>
<evidence type="ECO:0000313" key="2">
    <source>
        <dbReference type="Proteomes" id="UP000011115"/>
    </source>
</evidence>